<dbReference type="OrthoDB" id="9793734at2"/>
<evidence type="ECO:0000256" key="2">
    <source>
        <dbReference type="ARBA" id="ARBA00023125"/>
    </source>
</evidence>
<dbReference type="GO" id="GO:0003677">
    <property type="term" value="F:DNA binding"/>
    <property type="evidence" value="ECO:0007669"/>
    <property type="project" value="UniProtKB-UniRule"/>
</dbReference>
<dbReference type="PRINTS" id="PR00455">
    <property type="entry name" value="HTHTETR"/>
</dbReference>
<dbReference type="InterPro" id="IPR036271">
    <property type="entry name" value="Tet_transcr_reg_TetR-rel_C_sf"/>
</dbReference>
<evidence type="ECO:0000259" key="5">
    <source>
        <dbReference type="PROSITE" id="PS50977"/>
    </source>
</evidence>
<dbReference type="PANTHER" id="PTHR47506:SF6">
    <property type="entry name" value="HTH-TYPE TRANSCRIPTIONAL REPRESSOR NEMR"/>
    <property type="match status" value="1"/>
</dbReference>
<protein>
    <submittedName>
        <fullName evidence="6">TetR family transcriptional regulator</fullName>
    </submittedName>
</protein>
<feature type="domain" description="HTH tetR-type" evidence="5">
    <location>
        <begin position="3"/>
        <end position="63"/>
    </location>
</feature>
<organism evidence="6 7">
    <name type="scientific">Desulfovibrio desulfuricans</name>
    <dbReference type="NCBI Taxonomy" id="876"/>
    <lineage>
        <taxon>Bacteria</taxon>
        <taxon>Pseudomonadati</taxon>
        <taxon>Thermodesulfobacteriota</taxon>
        <taxon>Desulfovibrionia</taxon>
        <taxon>Desulfovibrionales</taxon>
        <taxon>Desulfovibrionaceae</taxon>
        <taxon>Desulfovibrio</taxon>
    </lineage>
</organism>
<reference evidence="6 7" key="1">
    <citation type="submission" date="2019-02" db="EMBL/GenBank/DDBJ databases">
        <title>Complete Genome Sequence of Desulfovibrio desulfuricans IC1, a Sulfonate Utilizing Anaerobe.</title>
        <authorList>
            <person name="Day L.A."/>
            <person name="De Leon K.B."/>
            <person name="Wall J.D."/>
        </authorList>
    </citation>
    <scope>NUCLEOTIDE SEQUENCE [LARGE SCALE GENOMIC DNA]</scope>
    <source>
        <strain evidence="6 7">IC1</strain>
    </source>
</reference>
<dbReference type="InterPro" id="IPR001647">
    <property type="entry name" value="HTH_TetR"/>
</dbReference>
<evidence type="ECO:0000313" key="7">
    <source>
        <dbReference type="Proteomes" id="UP000297065"/>
    </source>
</evidence>
<keyword evidence="1" id="KW-0805">Transcription regulation</keyword>
<dbReference type="SUPFAM" id="SSF46689">
    <property type="entry name" value="Homeodomain-like"/>
    <property type="match status" value="1"/>
</dbReference>
<feature type="DNA-binding region" description="H-T-H motif" evidence="4">
    <location>
        <begin position="26"/>
        <end position="45"/>
    </location>
</feature>
<evidence type="ECO:0000256" key="3">
    <source>
        <dbReference type="ARBA" id="ARBA00023163"/>
    </source>
</evidence>
<dbReference type="RefSeq" id="WP_136400286.1">
    <property type="nucleotide sequence ID" value="NZ_CP036295.1"/>
</dbReference>
<dbReference type="SUPFAM" id="SSF48498">
    <property type="entry name" value="Tetracyclin repressor-like, C-terminal domain"/>
    <property type="match status" value="1"/>
</dbReference>
<evidence type="ECO:0000313" key="6">
    <source>
        <dbReference type="EMBL" id="QCC86179.1"/>
    </source>
</evidence>
<dbReference type="Pfam" id="PF16925">
    <property type="entry name" value="TetR_C_13"/>
    <property type="match status" value="1"/>
</dbReference>
<accession>A0A4P7UJ78</accession>
<keyword evidence="2 4" id="KW-0238">DNA-binding</keyword>
<dbReference type="Pfam" id="PF00440">
    <property type="entry name" value="TetR_N"/>
    <property type="match status" value="1"/>
</dbReference>
<dbReference type="Gene3D" id="1.10.357.10">
    <property type="entry name" value="Tetracycline Repressor, domain 2"/>
    <property type="match status" value="1"/>
</dbReference>
<dbReference type="PROSITE" id="PS50977">
    <property type="entry name" value="HTH_TETR_2"/>
    <property type="match status" value="1"/>
</dbReference>
<evidence type="ECO:0000256" key="1">
    <source>
        <dbReference type="ARBA" id="ARBA00023015"/>
    </source>
</evidence>
<dbReference type="EMBL" id="CP036295">
    <property type="protein sequence ID" value="QCC86179.1"/>
    <property type="molecule type" value="Genomic_DNA"/>
</dbReference>
<keyword evidence="3" id="KW-0804">Transcription</keyword>
<name>A0A4P7UJ78_DESDE</name>
<dbReference type="AlphaFoldDB" id="A0A4P7UJ78"/>
<gene>
    <name evidence="6" type="ORF">DDIC_09895</name>
</gene>
<proteinExistence type="predicted"/>
<dbReference type="InterPro" id="IPR011075">
    <property type="entry name" value="TetR_C"/>
</dbReference>
<evidence type="ECO:0000256" key="4">
    <source>
        <dbReference type="PROSITE-ProRule" id="PRU00335"/>
    </source>
</evidence>
<dbReference type="PANTHER" id="PTHR47506">
    <property type="entry name" value="TRANSCRIPTIONAL REGULATORY PROTEIN"/>
    <property type="match status" value="1"/>
</dbReference>
<sequence>MKQNAREKIITTGVEMVAISGFNATGIDSILKAAGVPKGSFYHYFGSKENFGIEVINLFADRYAQRLHQYFDDQSVAPLARIRNYLEQTIEHLTEENFSKGCLIGNLGQELADQNERFRDRLAEVFCDWLELFADCLRQAQQAGSLSARLDAKKLASFLLSGWEGAVLRAKVMRSPEPLRQFVAILFSCVLVAE</sequence>
<dbReference type="Proteomes" id="UP000297065">
    <property type="component" value="Chromosome"/>
</dbReference>
<dbReference type="InterPro" id="IPR009057">
    <property type="entry name" value="Homeodomain-like_sf"/>
</dbReference>